<organism evidence="1 2">
    <name type="scientific">Caldalkalibacillus horti</name>
    <dbReference type="NCBI Taxonomy" id="77523"/>
    <lineage>
        <taxon>Bacteria</taxon>
        <taxon>Bacillati</taxon>
        <taxon>Bacillota</taxon>
        <taxon>Bacilli</taxon>
        <taxon>Bacillales</taxon>
        <taxon>Bacillaceae</taxon>
        <taxon>Caldalkalibacillus</taxon>
    </lineage>
</organism>
<protein>
    <recommendedName>
        <fullName evidence="3">Transcriptional regulator</fullName>
    </recommendedName>
</protein>
<evidence type="ECO:0000313" key="2">
    <source>
        <dbReference type="Proteomes" id="UP001235840"/>
    </source>
</evidence>
<dbReference type="RefSeq" id="WP_307396281.1">
    <property type="nucleotide sequence ID" value="NZ_BAAADK010000002.1"/>
</dbReference>
<evidence type="ECO:0000313" key="1">
    <source>
        <dbReference type="EMBL" id="MDQ0167396.1"/>
    </source>
</evidence>
<gene>
    <name evidence="1" type="ORF">J2S11_003321</name>
</gene>
<dbReference type="InterPro" id="IPR036390">
    <property type="entry name" value="WH_DNA-bd_sf"/>
</dbReference>
<keyword evidence="2" id="KW-1185">Reference proteome</keyword>
<proteinExistence type="predicted"/>
<dbReference type="Proteomes" id="UP001235840">
    <property type="component" value="Unassembled WGS sequence"/>
</dbReference>
<name>A0ABT9W2D9_9BACI</name>
<dbReference type="EMBL" id="JAUSTY010000015">
    <property type="protein sequence ID" value="MDQ0167396.1"/>
    <property type="molecule type" value="Genomic_DNA"/>
</dbReference>
<evidence type="ECO:0008006" key="3">
    <source>
        <dbReference type="Google" id="ProtNLM"/>
    </source>
</evidence>
<dbReference type="InterPro" id="IPR043128">
    <property type="entry name" value="Rev_trsase/Diguanyl_cyclase"/>
</dbReference>
<sequence>MKLVVGIVGPEDSVKRMINIGSKYYANQLEFTPIIYGVVNEIETLIPEYQAQDIDFWLFSGMVPYTYAVDKSLVEKEEAFYPPLAGSSLYRTFIKVILNHEQRWNRLSFDTLDHDDVENALEDAGLDVQFNTLPFDSYVEEEEVYQYHKELYFSGQVDLCLTCINRVHERLIEDQIPAYRLVPTQNIIKRTFPDILNQAKSIAYQRSQVSVIAIEVDSKEWISLRRKQTYEMKRREQKLEQFLIDFSEKTRGSSVRIGDGLYFIFATWGELEEVEQNQELQSLPSRLQELTKFHIHVGIGNGYTVHEAEANARKALQFAQEKKEPCVMKVLQDGTVMGPLNLDQNIMYSTRHTLASIQKKTLENKDDATISFSTISKIYALSQHYKKDQVTAQELSHWLHVTDRSARRILKELHTLKLVIEVGEEQPGVRGRPRKVYHFKWTDTDQVQINN</sequence>
<dbReference type="Gene3D" id="3.30.70.270">
    <property type="match status" value="1"/>
</dbReference>
<reference evidence="1 2" key="1">
    <citation type="submission" date="2023-07" db="EMBL/GenBank/DDBJ databases">
        <title>Genomic Encyclopedia of Type Strains, Phase IV (KMG-IV): sequencing the most valuable type-strain genomes for metagenomic binning, comparative biology and taxonomic classification.</title>
        <authorList>
            <person name="Goeker M."/>
        </authorList>
    </citation>
    <scope>NUCLEOTIDE SEQUENCE [LARGE SCALE GENOMIC DNA]</scope>
    <source>
        <strain evidence="1 2">DSM 12751</strain>
    </source>
</reference>
<comment type="caution">
    <text evidence="1">The sequence shown here is derived from an EMBL/GenBank/DDBJ whole genome shotgun (WGS) entry which is preliminary data.</text>
</comment>
<accession>A0ABT9W2D9</accession>
<dbReference type="SUPFAM" id="SSF46785">
    <property type="entry name" value="Winged helix' DNA-binding domain"/>
    <property type="match status" value="1"/>
</dbReference>